<dbReference type="PANTHER" id="PTHR45947:SF3">
    <property type="entry name" value="SULFOQUINOVOSYL TRANSFERASE SQD2"/>
    <property type="match status" value="1"/>
</dbReference>
<dbReference type="Proteomes" id="UP001244640">
    <property type="component" value="Unassembled WGS sequence"/>
</dbReference>
<dbReference type="Pfam" id="PF13439">
    <property type="entry name" value="Glyco_transf_4"/>
    <property type="match status" value="1"/>
</dbReference>
<gene>
    <name evidence="3" type="ORF">QE382_000121</name>
</gene>
<dbReference type="PANTHER" id="PTHR45947">
    <property type="entry name" value="SULFOQUINOVOSYL TRANSFERASE SQD2"/>
    <property type="match status" value="1"/>
</dbReference>
<keyword evidence="4" id="KW-1185">Reference proteome</keyword>
<evidence type="ECO:0000313" key="3">
    <source>
        <dbReference type="EMBL" id="MDQ1148137.1"/>
    </source>
</evidence>
<feature type="domain" description="Glycosyl transferase family 1" evidence="1">
    <location>
        <begin position="185"/>
        <end position="348"/>
    </location>
</feature>
<dbReference type="RefSeq" id="WP_307184267.1">
    <property type="nucleotide sequence ID" value="NZ_JAUTBA010000001.1"/>
</dbReference>
<evidence type="ECO:0000259" key="2">
    <source>
        <dbReference type="Pfam" id="PF13439"/>
    </source>
</evidence>
<dbReference type="SUPFAM" id="SSF53756">
    <property type="entry name" value="UDP-Glycosyltransferase/glycogen phosphorylase"/>
    <property type="match status" value="1"/>
</dbReference>
<dbReference type="InterPro" id="IPR001296">
    <property type="entry name" value="Glyco_trans_1"/>
</dbReference>
<name>A0ABU0TZL0_9SPHI</name>
<dbReference type="EMBL" id="JAUTBA010000001">
    <property type="protein sequence ID" value="MDQ1148137.1"/>
    <property type="molecule type" value="Genomic_DNA"/>
</dbReference>
<evidence type="ECO:0000313" key="4">
    <source>
        <dbReference type="Proteomes" id="UP001244640"/>
    </source>
</evidence>
<dbReference type="InterPro" id="IPR050194">
    <property type="entry name" value="Glycosyltransferase_grp1"/>
</dbReference>
<feature type="domain" description="Glycosyltransferase subfamily 4-like N-terminal" evidence="2">
    <location>
        <begin position="41"/>
        <end position="177"/>
    </location>
</feature>
<dbReference type="InterPro" id="IPR028098">
    <property type="entry name" value="Glyco_trans_4-like_N"/>
</dbReference>
<protein>
    <submittedName>
        <fullName evidence="3">Glycosyltransferase involved in cell wall biosynthesis</fullName>
    </submittedName>
</protein>
<dbReference type="Pfam" id="PF00534">
    <property type="entry name" value="Glycos_transf_1"/>
    <property type="match status" value="1"/>
</dbReference>
<sequence>MKVIHTISSIDQSTGGPARSSTVLIKKLIENENIDVIDLFTLKSDDPIITNFDSQKSHIHFCKPRFLKMSKDLESGLKRTTTDLFHGHGIWDFPVSQMAKVARRLNVPYIISIRGMLEPWSLKQSYLKKRLAMLLYQHNDLKNATCLHATAKMEAKSIRLLGYKNPIAIIPNGIDLSQYPIKDWKEQKKEKRKILFLSRIHPKKGIEYLIEAWKKLDSEIKSNWEIEIVGNGESEYIAFLNNLIKSNYLEKSIKILGPKFGPDKIETYHQSDLFVLPTFSENFGIVIAEALACGLPVITTNGTPWEDINEYCAGEWIEIGVNPLVASLKEMMQKNDLELSAMGSNGRKLIEDKYSIDSVANSFFELYSWILSNDKKPDFVI</sequence>
<evidence type="ECO:0000259" key="1">
    <source>
        <dbReference type="Pfam" id="PF00534"/>
    </source>
</evidence>
<organism evidence="3 4">
    <name type="scientific">Sphingobacterium zeae</name>
    <dbReference type="NCBI Taxonomy" id="1776859"/>
    <lineage>
        <taxon>Bacteria</taxon>
        <taxon>Pseudomonadati</taxon>
        <taxon>Bacteroidota</taxon>
        <taxon>Sphingobacteriia</taxon>
        <taxon>Sphingobacteriales</taxon>
        <taxon>Sphingobacteriaceae</taxon>
        <taxon>Sphingobacterium</taxon>
    </lineage>
</organism>
<proteinExistence type="predicted"/>
<reference evidence="3 4" key="1">
    <citation type="submission" date="2023-07" db="EMBL/GenBank/DDBJ databases">
        <title>Functional and genomic diversity of the sorghum phyllosphere microbiome.</title>
        <authorList>
            <person name="Shade A."/>
        </authorList>
    </citation>
    <scope>NUCLEOTIDE SEQUENCE [LARGE SCALE GENOMIC DNA]</scope>
    <source>
        <strain evidence="3 4">SORGH_AS_0892</strain>
    </source>
</reference>
<dbReference type="Gene3D" id="3.40.50.2000">
    <property type="entry name" value="Glycogen Phosphorylase B"/>
    <property type="match status" value="2"/>
</dbReference>
<comment type="caution">
    <text evidence="3">The sequence shown here is derived from an EMBL/GenBank/DDBJ whole genome shotgun (WGS) entry which is preliminary data.</text>
</comment>
<accession>A0ABU0TZL0</accession>